<accession>A0A1V8MAK4</accession>
<dbReference type="Gene3D" id="3.40.190.10">
    <property type="entry name" value="Periplasmic binding protein-like II"/>
    <property type="match status" value="2"/>
</dbReference>
<keyword evidence="1" id="KW-0472">Membrane</keyword>
<evidence type="ECO:0000256" key="1">
    <source>
        <dbReference type="SAM" id="Phobius"/>
    </source>
</evidence>
<evidence type="ECO:0008006" key="4">
    <source>
        <dbReference type="Google" id="ProtNLM"/>
    </source>
</evidence>
<feature type="transmembrane region" description="Helical" evidence="1">
    <location>
        <begin position="20"/>
        <end position="40"/>
    </location>
</feature>
<dbReference type="InterPro" id="IPR011852">
    <property type="entry name" value="TRAP_TAXI"/>
</dbReference>
<keyword evidence="3" id="KW-1185">Reference proteome</keyword>
<reference evidence="2 3" key="1">
    <citation type="submission" date="2015-12" db="EMBL/GenBank/DDBJ databases">
        <authorList>
            <person name="Shamseldin A."/>
            <person name="Moawad H."/>
            <person name="Abd El-Rahim W.M."/>
            <person name="Sadowsky M.J."/>
        </authorList>
    </citation>
    <scope>NUCLEOTIDE SEQUENCE [LARGE SCALE GENOMIC DNA]</scope>
    <source>
        <strain evidence="2 3">WF1</strain>
    </source>
</reference>
<dbReference type="RefSeq" id="WP_080523134.1">
    <property type="nucleotide sequence ID" value="NZ_LPUF01000001.1"/>
</dbReference>
<comment type="caution">
    <text evidence="2">The sequence shown here is derived from an EMBL/GenBank/DDBJ whole genome shotgun (WGS) entry which is preliminary data.</text>
</comment>
<dbReference type="STRING" id="1420851.AU255_12170"/>
<dbReference type="OrthoDB" id="237270at2"/>
<feature type="transmembrane region" description="Helical" evidence="1">
    <location>
        <begin position="342"/>
        <end position="362"/>
    </location>
</feature>
<organism evidence="2 3">
    <name type="scientific">Methyloprofundus sedimenti</name>
    <dbReference type="NCBI Taxonomy" id="1420851"/>
    <lineage>
        <taxon>Bacteria</taxon>
        <taxon>Pseudomonadati</taxon>
        <taxon>Pseudomonadota</taxon>
        <taxon>Gammaproteobacteria</taxon>
        <taxon>Methylococcales</taxon>
        <taxon>Methylococcaceae</taxon>
        <taxon>Methyloprofundus</taxon>
    </lineage>
</organism>
<dbReference type="PANTHER" id="PTHR42941">
    <property type="entry name" value="SLL1037 PROTEIN"/>
    <property type="match status" value="1"/>
</dbReference>
<evidence type="ECO:0000313" key="2">
    <source>
        <dbReference type="EMBL" id="OQK18532.1"/>
    </source>
</evidence>
<keyword evidence="1" id="KW-1133">Transmembrane helix</keyword>
<dbReference type="Proteomes" id="UP000191980">
    <property type="component" value="Unassembled WGS sequence"/>
</dbReference>
<sequence>MLNRIKFPGIDRADSDRMPFVRMAFITLMLLIFGLIFIMIELNPNLDHMRVSILSGPKDSYFHQMGEQLVSDAKKYQGKLVNVATEGSHDNLQQLRVAAAKGGVRFALMPDGIDYPDTGKFQLVARIPRPLTFFVIGRNANRYQYLADLKNAHIGIGPKDSGNALIAKYLLEDKDLEELNFRLSYFDPKEQLEQLQMGNIDAAIFLTSMDDPLIKEALRSKLEIISFANPEAIIKRKPAFKIEKIYVGQFDHVSLLPEKNKTVFTVESLLVANKGASRTDIVVLLTLLSREFPEFIEYNRQQPKNMELPYARDLRTFIDNGGPTLLDEYAPALVSLMPPANMFHYVLVVSLLMNVLGIWNRFRLWQIDKTRAELELQIVQYFGANLSLAEIRNLDTWRMDGANLEKINELIERYQRLLQCCKGYTSSLVTPMGMENIYRYHEELISEQLSALKKISQA</sequence>
<name>A0A1V8MAK4_9GAMM</name>
<dbReference type="EMBL" id="LPUF01000001">
    <property type="protein sequence ID" value="OQK18532.1"/>
    <property type="molecule type" value="Genomic_DNA"/>
</dbReference>
<evidence type="ECO:0000313" key="3">
    <source>
        <dbReference type="Proteomes" id="UP000191980"/>
    </source>
</evidence>
<gene>
    <name evidence="2" type="ORF">AU255_12170</name>
</gene>
<dbReference type="SUPFAM" id="SSF53850">
    <property type="entry name" value="Periplasmic binding protein-like II"/>
    <property type="match status" value="1"/>
</dbReference>
<proteinExistence type="predicted"/>
<dbReference type="AlphaFoldDB" id="A0A1V8MAK4"/>
<keyword evidence="1" id="KW-0812">Transmembrane</keyword>
<protein>
    <recommendedName>
        <fullName evidence="4">C4-dicarboxylate ABC transporter substrate-binding protein</fullName>
    </recommendedName>
</protein>
<dbReference type="PANTHER" id="PTHR42941:SF1">
    <property type="entry name" value="SLL1037 PROTEIN"/>
    <property type="match status" value="1"/>
</dbReference>